<reference evidence="5 6" key="1">
    <citation type="submission" date="2019-04" db="EMBL/GenBank/DDBJ databases">
        <title>Comparative genomics and transcriptomics to analyze fruiting body development in filamentous ascomycetes.</title>
        <authorList>
            <consortium name="DOE Joint Genome Institute"/>
            <person name="Lutkenhaus R."/>
            <person name="Traeger S."/>
            <person name="Breuer J."/>
            <person name="Kuo A."/>
            <person name="Lipzen A."/>
            <person name="Pangilinan J."/>
            <person name="Dilworth D."/>
            <person name="Sandor L."/>
            <person name="Poggeler S."/>
            <person name="Barry K."/>
            <person name="Grigoriev I.V."/>
            <person name="Nowrousian M."/>
        </authorList>
    </citation>
    <scope>NUCLEOTIDE SEQUENCE [LARGE SCALE GENOMIC DNA]</scope>
    <source>
        <strain evidence="5 6">CBS 389.68</strain>
    </source>
</reference>
<dbReference type="Pfam" id="PF00023">
    <property type="entry name" value="Ank"/>
    <property type="match status" value="1"/>
</dbReference>
<dbReference type="PROSITE" id="PS50088">
    <property type="entry name" value="ANK_REPEAT"/>
    <property type="match status" value="3"/>
</dbReference>
<dbReference type="Pfam" id="PF12796">
    <property type="entry name" value="Ank_2"/>
    <property type="match status" value="1"/>
</dbReference>
<keyword evidence="2 3" id="KW-0040">ANK repeat</keyword>
<sequence length="673" mass="74375">MPPTLETLPLSILHQISYYLPTPTTVTHLLENPDLTGPPLSQSLPLLNLTSLSHLTRTSRTLSTLLFPLLLSTAASDLILTHAVETHLHRAASSGSNLSIRHLLHHRPTAIKSLLLIDHHTSHRTYRRPITCAAASNHITTVSLLHQLGDSPTEPDSNILGIGSLNHAAFHGHRDVCHLLVALVGGYNEGYNTPEYQHTPLFWAAVKGHEEVVRYLLSIGADANAETQDGENVLHWLAKQPADFLSDTTRPYGTQHQHGERVESMAGLLISTGCDPTLVAQLDPGKQVFETPLSLALRSGNIPVSRALLGVGRVDPNTPFAEEDIQGDRALHYLSRHPPEELEGAYRNEWIYTALFVLILQHGGKLNAVNRRGYTPLLVAVRELNYTAVRVLLEHGADPGRKTRKGKGVLQIVIEGWREKVDGGDGEEGEVLHEELMSKDEKRTREERRRRATVEAERVMGELVQVVEGAWVDEGGRWGTPLMVAVRKEAVWAVDFLLRIGANPDLPDTKGITPRTAANHGGNTEIIALFNTPASIPPTVSIPPITTITTTTSHLSLPSTNSHLGPPPLPPSLISAITTHWKTYTTRITNHLEENTKLRRLGNAREEDKGEWVWAESYGCYDPRERVYRYTYADGDGEGEGGGEEYGEGKEMEEMEEMGEMEGMEEMEEMEGI</sequence>
<gene>
    <name evidence="5" type="ORF">EX30DRAFT_373433</name>
</gene>
<evidence type="ECO:0000313" key="6">
    <source>
        <dbReference type="Proteomes" id="UP000298138"/>
    </source>
</evidence>
<dbReference type="PANTHER" id="PTHR24198:SF165">
    <property type="entry name" value="ANKYRIN REPEAT-CONTAINING PROTEIN-RELATED"/>
    <property type="match status" value="1"/>
</dbReference>
<protein>
    <submittedName>
        <fullName evidence="5">Ankyrin</fullName>
    </submittedName>
</protein>
<organism evidence="5 6">
    <name type="scientific">Ascodesmis nigricans</name>
    <dbReference type="NCBI Taxonomy" id="341454"/>
    <lineage>
        <taxon>Eukaryota</taxon>
        <taxon>Fungi</taxon>
        <taxon>Dikarya</taxon>
        <taxon>Ascomycota</taxon>
        <taxon>Pezizomycotina</taxon>
        <taxon>Pezizomycetes</taxon>
        <taxon>Pezizales</taxon>
        <taxon>Ascodesmidaceae</taxon>
        <taxon>Ascodesmis</taxon>
    </lineage>
</organism>
<proteinExistence type="predicted"/>
<evidence type="ECO:0000256" key="4">
    <source>
        <dbReference type="SAM" id="MobiDB-lite"/>
    </source>
</evidence>
<feature type="compositionally biased region" description="Acidic residues" evidence="4">
    <location>
        <begin position="635"/>
        <end position="646"/>
    </location>
</feature>
<dbReference type="OrthoDB" id="341259at2759"/>
<dbReference type="STRING" id="341454.A0A4S2MPD6"/>
<dbReference type="InterPro" id="IPR002110">
    <property type="entry name" value="Ankyrin_rpt"/>
</dbReference>
<dbReference type="Gene3D" id="1.25.40.20">
    <property type="entry name" value="Ankyrin repeat-containing domain"/>
    <property type="match status" value="2"/>
</dbReference>
<keyword evidence="1" id="KW-0677">Repeat</keyword>
<dbReference type="PROSITE" id="PS50297">
    <property type="entry name" value="ANK_REP_REGION"/>
    <property type="match status" value="2"/>
</dbReference>
<evidence type="ECO:0000313" key="5">
    <source>
        <dbReference type="EMBL" id="TGZ78905.1"/>
    </source>
</evidence>
<feature type="repeat" description="ANK" evidence="3">
    <location>
        <begin position="477"/>
        <end position="509"/>
    </location>
</feature>
<dbReference type="SUPFAM" id="SSF48403">
    <property type="entry name" value="Ankyrin repeat"/>
    <property type="match status" value="1"/>
</dbReference>
<name>A0A4S2MPD6_9PEZI</name>
<feature type="region of interest" description="Disordered" evidence="4">
    <location>
        <begin position="633"/>
        <end position="673"/>
    </location>
</feature>
<feature type="compositionally biased region" description="Acidic residues" evidence="4">
    <location>
        <begin position="653"/>
        <end position="673"/>
    </location>
</feature>
<evidence type="ECO:0000256" key="1">
    <source>
        <dbReference type="ARBA" id="ARBA00022737"/>
    </source>
</evidence>
<evidence type="ECO:0000256" key="2">
    <source>
        <dbReference type="ARBA" id="ARBA00023043"/>
    </source>
</evidence>
<dbReference type="PANTHER" id="PTHR24198">
    <property type="entry name" value="ANKYRIN REPEAT AND PROTEIN KINASE DOMAIN-CONTAINING PROTEIN"/>
    <property type="match status" value="1"/>
</dbReference>
<dbReference type="InParanoid" id="A0A4S2MPD6"/>
<keyword evidence="6" id="KW-1185">Reference proteome</keyword>
<dbReference type="EMBL" id="ML220136">
    <property type="protein sequence ID" value="TGZ78905.1"/>
    <property type="molecule type" value="Genomic_DNA"/>
</dbReference>
<dbReference type="SMART" id="SM00248">
    <property type="entry name" value="ANK"/>
    <property type="match status" value="9"/>
</dbReference>
<feature type="repeat" description="ANK" evidence="3">
    <location>
        <begin position="196"/>
        <end position="228"/>
    </location>
</feature>
<dbReference type="Proteomes" id="UP000298138">
    <property type="component" value="Unassembled WGS sequence"/>
</dbReference>
<feature type="repeat" description="ANK" evidence="3">
    <location>
        <begin position="372"/>
        <end position="404"/>
    </location>
</feature>
<dbReference type="AlphaFoldDB" id="A0A4S2MPD6"/>
<dbReference type="InterPro" id="IPR036770">
    <property type="entry name" value="Ankyrin_rpt-contain_sf"/>
</dbReference>
<evidence type="ECO:0000256" key="3">
    <source>
        <dbReference type="PROSITE-ProRule" id="PRU00023"/>
    </source>
</evidence>
<accession>A0A4S2MPD6</accession>